<evidence type="ECO:0000259" key="8">
    <source>
        <dbReference type="Pfam" id="PF18052"/>
    </source>
</evidence>
<comment type="similarity">
    <text evidence="1">Belongs to the disease resistance NB-LRR family.</text>
</comment>
<evidence type="ECO:0000259" key="7">
    <source>
        <dbReference type="Pfam" id="PF00931"/>
    </source>
</evidence>
<dbReference type="Pfam" id="PF18052">
    <property type="entry name" value="Rx_N"/>
    <property type="match status" value="1"/>
</dbReference>
<dbReference type="AlphaFoldDB" id="A0AAQ3SGX2"/>
<feature type="domain" description="NB-ARC" evidence="7">
    <location>
        <begin position="188"/>
        <end position="368"/>
    </location>
</feature>
<keyword evidence="6" id="KW-0175">Coiled coil</keyword>
<name>A0AAQ3SGX2_PASNO</name>
<accession>A0AAQ3SGX2</accession>
<dbReference type="InterPro" id="IPR041118">
    <property type="entry name" value="Rx_N"/>
</dbReference>
<feature type="domain" description="Disease resistance N-terminal" evidence="8">
    <location>
        <begin position="13"/>
        <end position="91"/>
    </location>
</feature>
<dbReference type="Gene3D" id="1.20.5.4130">
    <property type="match status" value="1"/>
</dbReference>
<evidence type="ECO:0000256" key="1">
    <source>
        <dbReference type="ARBA" id="ARBA00008894"/>
    </source>
</evidence>
<protein>
    <recommendedName>
        <fullName evidence="11">Rx N-terminal domain-containing protein</fullName>
    </recommendedName>
</protein>
<dbReference type="InterPro" id="IPR038005">
    <property type="entry name" value="RX-like_CC"/>
</dbReference>
<keyword evidence="2" id="KW-0433">Leucine-rich repeat</keyword>
<dbReference type="Pfam" id="PF00931">
    <property type="entry name" value="NB-ARC"/>
    <property type="match status" value="1"/>
</dbReference>
<dbReference type="InterPro" id="IPR027417">
    <property type="entry name" value="P-loop_NTPase"/>
</dbReference>
<keyword evidence="10" id="KW-1185">Reference proteome</keyword>
<dbReference type="SUPFAM" id="SSF52540">
    <property type="entry name" value="P-loop containing nucleoside triphosphate hydrolases"/>
    <property type="match status" value="2"/>
</dbReference>
<evidence type="ECO:0000256" key="2">
    <source>
        <dbReference type="ARBA" id="ARBA00022614"/>
    </source>
</evidence>
<organism evidence="9 10">
    <name type="scientific">Paspalum notatum var. saurae</name>
    <dbReference type="NCBI Taxonomy" id="547442"/>
    <lineage>
        <taxon>Eukaryota</taxon>
        <taxon>Viridiplantae</taxon>
        <taxon>Streptophyta</taxon>
        <taxon>Embryophyta</taxon>
        <taxon>Tracheophyta</taxon>
        <taxon>Spermatophyta</taxon>
        <taxon>Magnoliopsida</taxon>
        <taxon>Liliopsida</taxon>
        <taxon>Poales</taxon>
        <taxon>Poaceae</taxon>
        <taxon>PACMAD clade</taxon>
        <taxon>Panicoideae</taxon>
        <taxon>Andropogonodae</taxon>
        <taxon>Paspaleae</taxon>
        <taxon>Paspalinae</taxon>
        <taxon>Paspalum</taxon>
    </lineage>
</organism>
<evidence type="ECO:0000256" key="5">
    <source>
        <dbReference type="ARBA" id="ARBA00022821"/>
    </source>
</evidence>
<keyword evidence="5" id="KW-0611">Plant defense</keyword>
<dbReference type="GO" id="GO:0043531">
    <property type="term" value="F:ADP binding"/>
    <property type="evidence" value="ECO:0007669"/>
    <property type="project" value="InterPro"/>
</dbReference>
<feature type="coiled-coil region" evidence="6">
    <location>
        <begin position="17"/>
        <end position="44"/>
    </location>
</feature>
<dbReference type="GO" id="GO:0006952">
    <property type="term" value="P:defense response"/>
    <property type="evidence" value="ECO:0007669"/>
    <property type="project" value="UniProtKB-KW"/>
</dbReference>
<dbReference type="InterPro" id="IPR002182">
    <property type="entry name" value="NB-ARC"/>
</dbReference>
<sequence>MADLVLGLAKSAVEGTLTAAKSAIEEEEKLKKSMQRDLMLISDEFEMMNSFLNVAKERATDEMVRTLVRQVRNMALEVEDCIESAVLVDIKKSNWWRSLLLCRCMLAAAPAAPLDNAVSAIELLKSRVEAMGQRNERYMSIVRGSSSSSSSKPTEKTHRQAIADAAVVGILSEARDAKKKIGSPRDLTELINNIDASLPLQVISVWGAVGDLGVASIIKKTCDEPEICKNFRFRAWVKLMSPFNLHEFIRSLLAQFYTNYCPQQGSAVDFLEPAEVMIASQDVLIKEFMKRVSDQRYLVFLEDVPSAFDWEAVRVYLPDNKKGSCIVVHTQQLEVASLCVGQSHLVLELEQFSSDHSVFVFFNEAKKERSSQRDLLDLIKEGAVQTPLRIISVYKEVHRLKMASIIDKTCDEYPEICNKFKYRASVNLMNPFNYEDFIKNFLTQLCTNYCTQHGSADDFFKLKCMMTVTEGVLIKEFVKQALINQRYLVFLEHLPSKEQLEALKEFFPDNNNGSCIVVHTQQLEVARLCVGQAVHELSTDHSDGIFFNE</sequence>
<evidence type="ECO:0000256" key="3">
    <source>
        <dbReference type="ARBA" id="ARBA00022737"/>
    </source>
</evidence>
<evidence type="ECO:0000313" key="9">
    <source>
        <dbReference type="EMBL" id="WVZ50447.1"/>
    </source>
</evidence>
<evidence type="ECO:0008006" key="11">
    <source>
        <dbReference type="Google" id="ProtNLM"/>
    </source>
</evidence>
<dbReference type="PANTHER" id="PTHR19338">
    <property type="entry name" value="TRANSLOCASE OF INNER MITOCHONDRIAL MEMBRANE 13 HOMOLOG"/>
    <property type="match status" value="1"/>
</dbReference>
<feature type="non-terminal residue" evidence="9">
    <location>
        <position position="1"/>
    </location>
</feature>
<gene>
    <name evidence="9" type="ORF">U9M48_001699</name>
</gene>
<reference evidence="9 10" key="1">
    <citation type="submission" date="2024-02" db="EMBL/GenBank/DDBJ databases">
        <title>High-quality chromosome-scale genome assembly of Pensacola bahiagrass (Paspalum notatum Flugge var. saurae).</title>
        <authorList>
            <person name="Vega J.M."/>
            <person name="Podio M."/>
            <person name="Orjuela J."/>
            <person name="Siena L.A."/>
            <person name="Pessino S.C."/>
            <person name="Combes M.C."/>
            <person name="Mariac C."/>
            <person name="Albertini E."/>
            <person name="Pupilli F."/>
            <person name="Ortiz J.P.A."/>
            <person name="Leblanc O."/>
        </authorList>
    </citation>
    <scope>NUCLEOTIDE SEQUENCE [LARGE SCALE GENOMIC DNA]</scope>
    <source>
        <strain evidence="9">R1</strain>
        <tissue evidence="9">Leaf</tissue>
    </source>
</reference>
<evidence type="ECO:0000313" key="10">
    <source>
        <dbReference type="Proteomes" id="UP001341281"/>
    </source>
</evidence>
<keyword evidence="3" id="KW-0677">Repeat</keyword>
<dbReference type="CDD" id="cd14798">
    <property type="entry name" value="RX-CC_like"/>
    <property type="match status" value="1"/>
</dbReference>
<dbReference type="EMBL" id="CP144745">
    <property type="protein sequence ID" value="WVZ50447.1"/>
    <property type="molecule type" value="Genomic_DNA"/>
</dbReference>
<evidence type="ECO:0000256" key="4">
    <source>
        <dbReference type="ARBA" id="ARBA00022741"/>
    </source>
</evidence>
<keyword evidence="4" id="KW-0547">Nucleotide-binding</keyword>
<dbReference type="Gene3D" id="3.40.50.300">
    <property type="entry name" value="P-loop containing nucleotide triphosphate hydrolases"/>
    <property type="match status" value="1"/>
</dbReference>
<evidence type="ECO:0000256" key="6">
    <source>
        <dbReference type="SAM" id="Coils"/>
    </source>
</evidence>
<dbReference type="Proteomes" id="UP001341281">
    <property type="component" value="Chromosome 01"/>
</dbReference>
<dbReference type="PANTHER" id="PTHR19338:SF58">
    <property type="entry name" value="OS09G0517100 PROTEIN"/>
    <property type="match status" value="1"/>
</dbReference>
<proteinExistence type="inferred from homology"/>